<dbReference type="HOGENOM" id="CLU_1750849_0_0_1"/>
<evidence type="ECO:0000313" key="3">
    <source>
        <dbReference type="Proteomes" id="UP000054279"/>
    </source>
</evidence>
<protein>
    <submittedName>
        <fullName evidence="2">Uncharacterized protein</fullName>
    </submittedName>
</protein>
<feature type="region of interest" description="Disordered" evidence="1">
    <location>
        <begin position="1"/>
        <end position="23"/>
    </location>
</feature>
<evidence type="ECO:0000313" key="2">
    <source>
        <dbReference type="EMBL" id="KIJ25323.1"/>
    </source>
</evidence>
<name>A0A0C9T8H8_SPHS4</name>
<dbReference type="AlphaFoldDB" id="A0A0C9T8H8"/>
<dbReference type="EMBL" id="KN837421">
    <property type="protein sequence ID" value="KIJ25323.1"/>
    <property type="molecule type" value="Genomic_DNA"/>
</dbReference>
<evidence type="ECO:0000256" key="1">
    <source>
        <dbReference type="SAM" id="MobiDB-lite"/>
    </source>
</evidence>
<gene>
    <name evidence="2" type="ORF">M422DRAFT_273741</name>
</gene>
<dbReference type="Proteomes" id="UP000054279">
    <property type="component" value="Unassembled WGS sequence"/>
</dbReference>
<accession>A0A0C9T8H8</accession>
<organism evidence="2 3">
    <name type="scientific">Sphaerobolus stellatus (strain SS14)</name>
    <dbReference type="NCBI Taxonomy" id="990650"/>
    <lineage>
        <taxon>Eukaryota</taxon>
        <taxon>Fungi</taxon>
        <taxon>Dikarya</taxon>
        <taxon>Basidiomycota</taxon>
        <taxon>Agaricomycotina</taxon>
        <taxon>Agaricomycetes</taxon>
        <taxon>Phallomycetidae</taxon>
        <taxon>Geastrales</taxon>
        <taxon>Sphaerobolaceae</taxon>
        <taxon>Sphaerobolus</taxon>
    </lineage>
</organism>
<proteinExistence type="predicted"/>
<reference evidence="2 3" key="1">
    <citation type="submission" date="2014-06" db="EMBL/GenBank/DDBJ databases">
        <title>Evolutionary Origins and Diversification of the Mycorrhizal Mutualists.</title>
        <authorList>
            <consortium name="DOE Joint Genome Institute"/>
            <consortium name="Mycorrhizal Genomics Consortium"/>
            <person name="Kohler A."/>
            <person name="Kuo A."/>
            <person name="Nagy L.G."/>
            <person name="Floudas D."/>
            <person name="Copeland A."/>
            <person name="Barry K.W."/>
            <person name="Cichocki N."/>
            <person name="Veneault-Fourrey C."/>
            <person name="LaButti K."/>
            <person name="Lindquist E.A."/>
            <person name="Lipzen A."/>
            <person name="Lundell T."/>
            <person name="Morin E."/>
            <person name="Murat C."/>
            <person name="Riley R."/>
            <person name="Ohm R."/>
            <person name="Sun H."/>
            <person name="Tunlid A."/>
            <person name="Henrissat B."/>
            <person name="Grigoriev I.V."/>
            <person name="Hibbett D.S."/>
            <person name="Martin F."/>
        </authorList>
    </citation>
    <scope>NUCLEOTIDE SEQUENCE [LARGE SCALE GENOMIC DNA]</scope>
    <source>
        <strain evidence="2 3">SS14</strain>
    </source>
</reference>
<sequence>MRLRDGVYQPAERTAPENPDFLIQSESYQLEDVELLKEDINVGFGSPLGADAFSNARSEESSKNDSPAGSDWMDEWDDEMDYNSADDYHSQSGRIKKKLRLTLPVTLIWMDSGTRFLPSPIRLIIVKTLMTSKRQKIGRIPFLLAWVRV</sequence>
<feature type="region of interest" description="Disordered" evidence="1">
    <location>
        <begin position="53"/>
        <end position="76"/>
    </location>
</feature>
<keyword evidence="3" id="KW-1185">Reference proteome</keyword>